<keyword evidence="3" id="KW-1185">Reference proteome</keyword>
<feature type="region of interest" description="Disordered" evidence="1">
    <location>
        <begin position="13"/>
        <end position="168"/>
    </location>
</feature>
<dbReference type="Proteomes" id="UP001266305">
    <property type="component" value="Unassembled WGS sequence"/>
</dbReference>
<name>A0ABQ9UQP8_SAGOE</name>
<evidence type="ECO:0000256" key="1">
    <source>
        <dbReference type="SAM" id="MobiDB-lite"/>
    </source>
</evidence>
<evidence type="ECO:0000313" key="3">
    <source>
        <dbReference type="Proteomes" id="UP001266305"/>
    </source>
</evidence>
<feature type="compositionally biased region" description="Low complexity" evidence="1">
    <location>
        <begin position="99"/>
        <end position="111"/>
    </location>
</feature>
<dbReference type="EMBL" id="JASSZA010000011">
    <property type="protein sequence ID" value="KAK2099130.1"/>
    <property type="molecule type" value="Genomic_DNA"/>
</dbReference>
<sequence>MFLRQRQRFAEELREGFGRRRGPGVAAGSRRPRGSADLLAGDQEAPKGSPALPPGGQCGHCSQNAFPSRLSGERLPAGRSPGFAAHLSPGQGAPDTEGNQSSANLSSANQSVVLKAPSRREGVGVADPRGAPTCSSFSCSSSQERRPAAPSETSFHPGTIPPFPALSPEPLRNPDLRYLYCGLKTPPKTVDYEEASEGPITTLKRALESIKPVLIHMSQPLTNQWLGLLKHGALSAYASEEGTTIASAEK</sequence>
<proteinExistence type="predicted"/>
<organism evidence="2 3">
    <name type="scientific">Saguinus oedipus</name>
    <name type="common">Cotton-top tamarin</name>
    <name type="synonym">Oedipomidas oedipus</name>
    <dbReference type="NCBI Taxonomy" id="9490"/>
    <lineage>
        <taxon>Eukaryota</taxon>
        <taxon>Metazoa</taxon>
        <taxon>Chordata</taxon>
        <taxon>Craniata</taxon>
        <taxon>Vertebrata</taxon>
        <taxon>Euteleostomi</taxon>
        <taxon>Mammalia</taxon>
        <taxon>Eutheria</taxon>
        <taxon>Euarchontoglires</taxon>
        <taxon>Primates</taxon>
        <taxon>Haplorrhini</taxon>
        <taxon>Platyrrhini</taxon>
        <taxon>Cebidae</taxon>
        <taxon>Callitrichinae</taxon>
        <taxon>Saguinus</taxon>
    </lineage>
</organism>
<accession>A0ABQ9UQP8</accession>
<comment type="caution">
    <text evidence="2">The sequence shown here is derived from an EMBL/GenBank/DDBJ whole genome shotgun (WGS) entry which is preliminary data.</text>
</comment>
<gene>
    <name evidence="2" type="ORF">P7K49_024581</name>
</gene>
<reference evidence="2 3" key="1">
    <citation type="submission" date="2023-05" db="EMBL/GenBank/DDBJ databases">
        <title>B98-5 Cell Line De Novo Hybrid Assembly: An Optical Mapping Approach.</title>
        <authorList>
            <person name="Kananen K."/>
            <person name="Auerbach J.A."/>
            <person name="Kautto E."/>
            <person name="Blachly J.S."/>
        </authorList>
    </citation>
    <scope>NUCLEOTIDE SEQUENCE [LARGE SCALE GENOMIC DNA]</scope>
    <source>
        <strain evidence="2">B95-8</strain>
        <tissue evidence="2">Cell line</tissue>
    </source>
</reference>
<protein>
    <submittedName>
        <fullName evidence="2">Uncharacterized protein</fullName>
    </submittedName>
</protein>
<evidence type="ECO:0000313" key="2">
    <source>
        <dbReference type="EMBL" id="KAK2099130.1"/>
    </source>
</evidence>